<feature type="coiled-coil region" evidence="5">
    <location>
        <begin position="1078"/>
        <end position="1119"/>
    </location>
</feature>
<evidence type="ECO:0000259" key="7">
    <source>
        <dbReference type="Pfam" id="PF13175"/>
    </source>
</evidence>
<dbReference type="InterPro" id="IPR004584">
    <property type="entry name" value="Rad50_eukaryotes"/>
</dbReference>
<evidence type="ECO:0000256" key="3">
    <source>
        <dbReference type="ARBA" id="ARBA00023054"/>
    </source>
</evidence>
<dbReference type="GO" id="GO:0000722">
    <property type="term" value="P:telomere maintenance via recombination"/>
    <property type="evidence" value="ECO:0007669"/>
    <property type="project" value="TreeGrafter"/>
</dbReference>
<feature type="coiled-coil region" evidence="5">
    <location>
        <begin position="189"/>
        <end position="261"/>
    </location>
</feature>
<keyword evidence="1" id="KW-0227">DNA damage</keyword>
<keyword evidence="4" id="KW-0234">DNA repair</keyword>
<dbReference type="GO" id="GO:0006302">
    <property type="term" value="P:double-strand break repair"/>
    <property type="evidence" value="ECO:0007669"/>
    <property type="project" value="InterPro"/>
</dbReference>
<feature type="coiled-coil region" evidence="5">
    <location>
        <begin position="584"/>
        <end position="691"/>
    </location>
</feature>
<feature type="coiled-coil region" evidence="5">
    <location>
        <begin position="852"/>
        <end position="945"/>
    </location>
</feature>
<proteinExistence type="predicted"/>
<feature type="region of interest" description="Disordered" evidence="6">
    <location>
        <begin position="1002"/>
        <end position="1038"/>
    </location>
</feature>
<dbReference type="GO" id="GO:0070192">
    <property type="term" value="P:chromosome organization involved in meiotic cell cycle"/>
    <property type="evidence" value="ECO:0007669"/>
    <property type="project" value="TreeGrafter"/>
</dbReference>
<evidence type="ECO:0000256" key="5">
    <source>
        <dbReference type="SAM" id="Coils"/>
    </source>
</evidence>
<dbReference type="GO" id="GO:0003691">
    <property type="term" value="F:double-stranded telomeric DNA binding"/>
    <property type="evidence" value="ECO:0007669"/>
    <property type="project" value="TreeGrafter"/>
</dbReference>
<evidence type="ECO:0000256" key="4">
    <source>
        <dbReference type="ARBA" id="ARBA00023204"/>
    </source>
</evidence>
<dbReference type="NCBIfam" id="TIGR00606">
    <property type="entry name" value="rad50"/>
    <property type="match status" value="1"/>
</dbReference>
<dbReference type="GO" id="GO:0046872">
    <property type="term" value="F:metal ion binding"/>
    <property type="evidence" value="ECO:0007669"/>
    <property type="project" value="UniProtKB-KW"/>
</dbReference>
<dbReference type="PANTHER" id="PTHR18867">
    <property type="entry name" value="RAD50"/>
    <property type="match status" value="1"/>
</dbReference>
<reference evidence="8" key="1">
    <citation type="submission" date="2021-01" db="EMBL/GenBank/DDBJ databases">
        <authorList>
            <person name="Corre E."/>
            <person name="Pelletier E."/>
            <person name="Niang G."/>
            <person name="Scheremetjew M."/>
            <person name="Finn R."/>
            <person name="Kale V."/>
            <person name="Holt S."/>
            <person name="Cochrane G."/>
            <person name="Meng A."/>
            <person name="Brown T."/>
            <person name="Cohen L."/>
        </authorList>
    </citation>
    <scope>NUCLEOTIDE SEQUENCE</scope>
    <source>
        <strain evidence="8">CCMP644</strain>
    </source>
</reference>
<dbReference type="GO" id="GO:0030870">
    <property type="term" value="C:Mre11 complex"/>
    <property type="evidence" value="ECO:0007669"/>
    <property type="project" value="InterPro"/>
</dbReference>
<protein>
    <recommendedName>
        <fullName evidence="7">Endonuclease GajA/Old nuclease/RecF-like AAA domain-containing protein</fullName>
    </recommendedName>
</protein>
<evidence type="ECO:0000313" key="8">
    <source>
        <dbReference type="EMBL" id="CAD8973768.1"/>
    </source>
</evidence>
<gene>
    <name evidence="8" type="ORF">HAND00432_LOCUS24769</name>
    <name evidence="9" type="ORF">HAND00432_LOCUS24771</name>
</gene>
<dbReference type="Pfam" id="PF13175">
    <property type="entry name" value="AAA_15"/>
    <property type="match status" value="1"/>
</dbReference>
<organism evidence="8">
    <name type="scientific">Hemiselmis andersenii</name>
    <name type="common">Cryptophyte alga</name>
    <dbReference type="NCBI Taxonomy" id="464988"/>
    <lineage>
        <taxon>Eukaryota</taxon>
        <taxon>Cryptophyceae</taxon>
        <taxon>Cryptomonadales</taxon>
        <taxon>Hemiselmidaceae</taxon>
        <taxon>Hemiselmis</taxon>
    </lineage>
</organism>
<feature type="domain" description="Endonuclease GajA/Old nuclease/RecF-like AAA" evidence="7">
    <location>
        <begin position="21"/>
        <end position="367"/>
    </location>
</feature>
<dbReference type="Gene3D" id="3.40.50.300">
    <property type="entry name" value="P-loop containing nucleotide triphosphate hydrolases"/>
    <property type="match status" value="2"/>
</dbReference>
<evidence type="ECO:0000256" key="6">
    <source>
        <dbReference type="SAM" id="MobiDB-lite"/>
    </source>
</evidence>
<dbReference type="EMBL" id="HBFX01041158">
    <property type="protein sequence ID" value="CAD8973768.1"/>
    <property type="molecule type" value="Transcribed_RNA"/>
</dbReference>
<dbReference type="GO" id="GO:0007004">
    <property type="term" value="P:telomere maintenance via telomerase"/>
    <property type="evidence" value="ECO:0007669"/>
    <property type="project" value="TreeGrafter"/>
</dbReference>
<dbReference type="SUPFAM" id="SSF52540">
    <property type="entry name" value="P-loop containing nucleoside triphosphate hydrolases"/>
    <property type="match status" value="1"/>
</dbReference>
<feature type="compositionally biased region" description="Basic and acidic residues" evidence="6">
    <location>
        <begin position="413"/>
        <end position="431"/>
    </location>
</feature>
<keyword evidence="3 5" id="KW-0175">Coiled coil</keyword>
<dbReference type="InterPro" id="IPR041685">
    <property type="entry name" value="AAA_GajA/Old/RecF-like"/>
</dbReference>
<sequence length="1332" mass="151930">MTTLEALVIRGIRSYYPEDRAVIRFQKPLTLILGANGSGKTTIIECLRMATTGKLPPSSGHGSSFIHDSKLSGVPEVKGEIKLKFEDVSGKQIVITRHFQAANKKKGGATPTYNQLEANIQDKTSGRTATHKCSEVDSLIPLQMGVSPAVLEHVIFCHQEESNWVLGEPKMLKDRFDAIFASTRYSKALEAITKIQKDQRAEIKVLETEEKNLSGLKEMARTKKLNLEGKQQEKEDCNDVVKKAEKELKELKEIISKCEGVIQDTSDIESKKADYNKDLLNLKDRLEPLAKVLQDHDEYTEEDIPRINQMRNNMVARLETFSNDKKMAEEDVRHAERKVNKRIDKLDAARQLESDLKAENASFQKRKADWEKKAKEVSDKLELGFGEEQLKNESWQAIPSAFSRKVKELVDKKETEEREAKKKHSQERDQVQTKVAQLTMKTQTNEQRQLDVSSECRKLTDTLNNEKREISALQAKVASLADRKATMEQRQREIDTRQATFDEKTKRRELDELISKEAETKGRKRHLQDEQRAVNQAYDKRLIHESNVKAKADLEGDISDRIEVKERELRSALGGELPDTFELVEKLAEYARRTSERFEEMRKEHQRVNQGRAMVEHKRTHVKEQIKEQELVLERLEIETSDLKVNGGQIKQWEQEREKAGSRLDACAATIKRLQDKKANIEREAKQNKAFAELSDSFIKTAETKHICGLCYRGFDHEGGSSFEDFVAELKKQRRKLEDSPEKQEENKQAIATVDQSIAVIEQASRTFHKADDVRDQISRFQEQIAELDQELQGQPGGDQDAMDAEEEKMIEAQNLEKWAAGLRISELERLAKAVQDGAAEFGRDGGANGRKEELDRLLQDADAELEDVAKEKESKQEDISMFQGEIAKKKEELSAIKLQVDLLTVDSKKLEEYRGRATATEQNLNSLQKEVAELKERKLPDEEQLKACKANQTRLQAEHSSVEAKVAKEAKELSNSFQSVQNLETDIYQYVVQGKAKALSSKKDEKEQLEKDVEEARKEKEQKEADLKKMSGSTDEVEGKMRTLNDVLESITIKTKIEKIGGKIKELDAKLLNVPPEDEVRQTLRSYQGRKDKLTEEIHKAKGKMSSLSSIVKEYEKELGAAQFQNIEERHKMAQVKLVATKSSNLDLQRYYTALDKALMKFHEMKMEEINKIIRDYWQATYKGKDIETIEIKADVDTSATKRSHNYRLVMKHRTEAQLDMRGRCSAGQKVLAALVVRLALAESFCHNCGVLALDEPTSNLDHANIAGFTDALSRIVKERAKSGFQLIVISHDDDFIEKLAKDTEVEVYWRVSKDANAKSGIDCHKVTYLG</sequence>
<feature type="region of interest" description="Disordered" evidence="6">
    <location>
        <begin position="413"/>
        <end position="433"/>
    </location>
</feature>
<feature type="coiled-coil region" evidence="5">
    <location>
        <begin position="318"/>
        <end position="380"/>
    </location>
</feature>
<dbReference type="GO" id="GO:0000794">
    <property type="term" value="C:condensed nuclear chromosome"/>
    <property type="evidence" value="ECO:0007669"/>
    <property type="project" value="TreeGrafter"/>
</dbReference>
<dbReference type="PANTHER" id="PTHR18867:SF12">
    <property type="entry name" value="DNA REPAIR PROTEIN RAD50"/>
    <property type="match status" value="1"/>
</dbReference>
<dbReference type="InterPro" id="IPR027417">
    <property type="entry name" value="P-loop_NTPase"/>
</dbReference>
<evidence type="ECO:0000256" key="2">
    <source>
        <dbReference type="ARBA" id="ARBA00022801"/>
    </source>
</evidence>
<evidence type="ECO:0000313" key="9">
    <source>
        <dbReference type="EMBL" id="CAD8973770.1"/>
    </source>
</evidence>
<keyword evidence="2" id="KW-0378">Hydrolase</keyword>
<dbReference type="GO" id="GO:0051880">
    <property type="term" value="F:G-quadruplex DNA binding"/>
    <property type="evidence" value="ECO:0007669"/>
    <property type="project" value="TreeGrafter"/>
</dbReference>
<dbReference type="EMBL" id="HBFX01041160">
    <property type="protein sequence ID" value="CAD8973770.1"/>
    <property type="molecule type" value="Transcribed_RNA"/>
</dbReference>
<accession>A0A6U5A8W5</accession>
<dbReference type="GO" id="GO:0016887">
    <property type="term" value="F:ATP hydrolysis activity"/>
    <property type="evidence" value="ECO:0007669"/>
    <property type="project" value="InterPro"/>
</dbReference>
<evidence type="ECO:0000256" key="1">
    <source>
        <dbReference type="ARBA" id="ARBA00022763"/>
    </source>
</evidence>
<feature type="compositionally biased region" description="Basic and acidic residues" evidence="6">
    <location>
        <begin position="1002"/>
        <end position="1030"/>
    </location>
</feature>
<name>A0A6U5A8W5_HEMAN</name>
<dbReference type="GO" id="GO:0043047">
    <property type="term" value="F:single-stranded telomeric DNA binding"/>
    <property type="evidence" value="ECO:0007669"/>
    <property type="project" value="TreeGrafter"/>
</dbReference>